<organism evidence="1 2">
    <name type="scientific">Methylobacterium nonmethylotrophicum</name>
    <dbReference type="NCBI Taxonomy" id="1141884"/>
    <lineage>
        <taxon>Bacteria</taxon>
        <taxon>Pseudomonadati</taxon>
        <taxon>Pseudomonadota</taxon>
        <taxon>Alphaproteobacteria</taxon>
        <taxon>Hyphomicrobiales</taxon>
        <taxon>Methylobacteriaceae</taxon>
        <taxon>Methylobacterium</taxon>
    </lineage>
</organism>
<dbReference type="Proteomes" id="UP000297535">
    <property type="component" value="Unassembled WGS sequence"/>
</dbReference>
<comment type="caution">
    <text evidence="1">The sequence shown here is derived from an EMBL/GenBank/DDBJ whole genome shotgun (WGS) entry which is preliminary data.</text>
</comment>
<dbReference type="AlphaFoldDB" id="A0A4Z0NRS5"/>
<accession>A0A4Z0NRS5</accession>
<evidence type="ECO:0000313" key="2">
    <source>
        <dbReference type="Proteomes" id="UP000297535"/>
    </source>
</evidence>
<dbReference type="OrthoDB" id="7999230at2"/>
<evidence type="ECO:0000313" key="1">
    <source>
        <dbReference type="EMBL" id="TGD99345.1"/>
    </source>
</evidence>
<keyword evidence="2" id="KW-1185">Reference proteome</keyword>
<proteinExistence type="predicted"/>
<dbReference type="EMBL" id="SRLB01000008">
    <property type="protein sequence ID" value="TGD99345.1"/>
    <property type="molecule type" value="Genomic_DNA"/>
</dbReference>
<reference evidence="1 2" key="1">
    <citation type="submission" date="2019-04" db="EMBL/GenBank/DDBJ databases">
        <authorList>
            <person name="Feng G."/>
            <person name="Zhu H."/>
        </authorList>
    </citation>
    <scope>NUCLEOTIDE SEQUENCE [LARGE SCALE GENOMIC DNA]</scope>
    <source>
        <strain evidence="1 2">6HR-1</strain>
    </source>
</reference>
<protein>
    <submittedName>
        <fullName evidence="1">Uncharacterized protein</fullName>
    </submittedName>
</protein>
<gene>
    <name evidence="1" type="ORF">EU555_12570</name>
</gene>
<name>A0A4Z0NRS5_9HYPH</name>
<dbReference type="RefSeq" id="WP_135414977.1">
    <property type="nucleotide sequence ID" value="NZ_SRLB01000008.1"/>
</dbReference>
<sequence length="104" mass="11761">MSDFTDLVARAISPTMSREEREAVYQVVKQAMRRLQERENLRPDDPRALLQEHLVEETIRDVETLVTRYLARQTILEAERANEAAMAAGAAVGEEVLRPPRSGA</sequence>